<feature type="chain" id="PRO_5029728260" evidence="2">
    <location>
        <begin position="23"/>
        <end position="384"/>
    </location>
</feature>
<protein>
    <submittedName>
        <fullName evidence="3">Type IV secretory system conjugative DNA transfer family protein</fullName>
    </submittedName>
</protein>
<dbReference type="Pfam" id="PF16932">
    <property type="entry name" value="T4SS_TraI"/>
    <property type="match status" value="1"/>
</dbReference>
<dbReference type="EMBL" id="CP048638">
    <property type="protein sequence ID" value="QIB41546.1"/>
    <property type="molecule type" value="Genomic_DNA"/>
</dbReference>
<reference evidence="3 4" key="1">
    <citation type="submission" date="2020-02" db="EMBL/GenBank/DDBJ databases">
        <title>Plant-Promoting Endophytic Bacterium Rhizobium oryzihabitans sp. nov., Isolated from the Root of Rice.</title>
        <authorList>
            <person name="zhao J."/>
            <person name="Zhang G."/>
        </authorList>
    </citation>
    <scope>NUCLEOTIDE SEQUENCE [LARGE SCALE GENOMIC DNA]</scope>
    <source>
        <strain evidence="3 4">M15</strain>
        <plasmid evidence="3 4">p6</plasmid>
    </source>
</reference>
<sequence length="384" mass="41498">MVRMNGAFAAAILMTGVSLAHAQEDTLPVRQNVYPNQVTAYPGGYQPPVAYPNMYPMGYPGYPAVGYPGVYPGVYPGGYPGAYPGQQQGVMLNQPGMAGQSVIRDPASGQMLQAPTGAGSNVVVDPSVYMRGQTPDRRGPQVPPGSGLGGQGPARKEMVRKTARTAGIRDGYAQEAQRINASLNKMAGWLDRTYPFPSLMINDHIVPPVVVLTNSRVEKNGPQILELTLGRFEIVTPARVTAQAPSWRTYLFMQSDPENGIDLRPHSKEDSTAWQSGYKEGQSIGIAEARSYFEEAERRMRRDYEGMARYHDLASRGAISMPIASQKSKALQISRDGRVALRGSKTIKIVVSPTFRGKAGVDAFPVGSADVTMRNVPVPIAKGK</sequence>
<keyword evidence="2" id="KW-0732">Signal</keyword>
<feature type="signal peptide" evidence="2">
    <location>
        <begin position="1"/>
        <end position="22"/>
    </location>
</feature>
<dbReference type="Proteomes" id="UP000464865">
    <property type="component" value="Plasmid p6"/>
</dbReference>
<accession>A0A7L5BS81</accession>
<gene>
    <name evidence="3" type="ORF">G3A56_27510</name>
</gene>
<dbReference type="KEGG" id="roy:G3A56_27510"/>
<organism evidence="3 4">
    <name type="scientific">Rhizobium oryzihabitans</name>
    <dbReference type="NCBI Taxonomy" id="2267833"/>
    <lineage>
        <taxon>Bacteria</taxon>
        <taxon>Pseudomonadati</taxon>
        <taxon>Pseudomonadota</taxon>
        <taxon>Alphaproteobacteria</taxon>
        <taxon>Hyphomicrobiales</taxon>
        <taxon>Rhizobiaceae</taxon>
        <taxon>Rhizobium/Agrobacterium group</taxon>
        <taxon>Rhizobium</taxon>
    </lineage>
</organism>
<dbReference type="RefSeq" id="WP_130519770.1">
    <property type="nucleotide sequence ID" value="NZ_CP048638.1"/>
</dbReference>
<evidence type="ECO:0000313" key="3">
    <source>
        <dbReference type="EMBL" id="QIB41546.1"/>
    </source>
</evidence>
<proteinExistence type="predicted"/>
<name>A0A7L5BS81_9HYPH</name>
<evidence type="ECO:0000313" key="4">
    <source>
        <dbReference type="Proteomes" id="UP000464865"/>
    </source>
</evidence>
<dbReference type="AlphaFoldDB" id="A0A7L5BS81"/>
<feature type="region of interest" description="Disordered" evidence="1">
    <location>
        <begin position="130"/>
        <end position="155"/>
    </location>
</feature>
<keyword evidence="4" id="KW-1185">Reference proteome</keyword>
<dbReference type="InterPro" id="IPR031618">
    <property type="entry name" value="T4SS_TraI"/>
</dbReference>
<keyword evidence="3" id="KW-0614">Plasmid</keyword>
<geneLocation type="plasmid" evidence="3 4">
    <name>p6</name>
</geneLocation>
<evidence type="ECO:0000256" key="1">
    <source>
        <dbReference type="SAM" id="MobiDB-lite"/>
    </source>
</evidence>
<evidence type="ECO:0000256" key="2">
    <source>
        <dbReference type="SAM" id="SignalP"/>
    </source>
</evidence>